<protein>
    <submittedName>
        <fullName evidence="1">Uncharacterized protein</fullName>
    </submittedName>
</protein>
<dbReference type="RefSeq" id="WP_135670394.1">
    <property type="nucleotide sequence ID" value="NZ_RQGN01000038.1"/>
</dbReference>
<dbReference type="EMBL" id="RQGN01000038">
    <property type="protein sequence ID" value="TGM04834.1"/>
    <property type="molecule type" value="Genomic_DNA"/>
</dbReference>
<dbReference type="Proteomes" id="UP000298429">
    <property type="component" value="Unassembled WGS sequence"/>
</dbReference>
<name>A0A5F2BGY6_9LEPT</name>
<evidence type="ECO:0000313" key="1">
    <source>
        <dbReference type="EMBL" id="TGM04834.1"/>
    </source>
</evidence>
<organism evidence="1 2">
    <name type="scientific">Leptospira barantonii</name>
    <dbReference type="NCBI Taxonomy" id="2023184"/>
    <lineage>
        <taxon>Bacteria</taxon>
        <taxon>Pseudomonadati</taxon>
        <taxon>Spirochaetota</taxon>
        <taxon>Spirochaetia</taxon>
        <taxon>Leptospirales</taxon>
        <taxon>Leptospiraceae</taxon>
        <taxon>Leptospira</taxon>
    </lineage>
</organism>
<dbReference type="AlphaFoldDB" id="A0A5F2BGY6"/>
<dbReference type="OrthoDB" id="336275at2"/>
<reference evidence="1 2" key="1">
    <citation type="journal article" date="2019" name="PLoS Negl. Trop. Dis.">
        <title>Revisiting the worldwide diversity of Leptospira species in the environment.</title>
        <authorList>
            <person name="Vincent A.T."/>
            <person name="Schiettekatte O."/>
            <person name="Bourhy P."/>
            <person name="Veyrier F.J."/>
            <person name="Picardeau M."/>
        </authorList>
    </citation>
    <scope>NUCLEOTIDE SEQUENCE [LARGE SCALE GENOMIC DNA]</scope>
    <source>
        <strain evidence="1 2">201702444</strain>
    </source>
</reference>
<evidence type="ECO:0000313" key="2">
    <source>
        <dbReference type="Proteomes" id="UP000298429"/>
    </source>
</evidence>
<sequence length="187" mass="22082">MFEETYKPITCAKCKEFSGQIARVFPSFEHLQNKKYMQSLGLVFLGEDRFEGDPVTSTAVWPGKNNANRKFSEYWFCCPAHPNCSHEYEELEIDSRADEDPEDEISEIFRVGRIRDAKRRVITDERYEQNVEANEERIRLERKYGPIRKTGVFSSGVWEEPTCSHEPEMDDWLTNYISWKCKILKTF</sequence>
<proteinExistence type="predicted"/>
<gene>
    <name evidence="1" type="ORF">EHQ76_07255</name>
</gene>
<accession>A0A5F2BGY6</accession>
<comment type="caution">
    <text evidence="1">The sequence shown here is derived from an EMBL/GenBank/DDBJ whole genome shotgun (WGS) entry which is preliminary data.</text>
</comment>